<reference evidence="1" key="1">
    <citation type="journal article" date="2008" name="BMC Genomics">
        <title>A conifer genomics resource of 200,000 spruce (Picea spp.) ESTs and 6,464 high-quality, sequence-finished full-length cDNAs for Sitka spruce (Picea sitchensis).</title>
        <authorList>
            <person name="Ralph S.G."/>
            <person name="Chun H.J."/>
            <person name="Kolosova N."/>
            <person name="Cooper D."/>
            <person name="Oddy C."/>
            <person name="Ritland C.E."/>
            <person name="Kirkpatrick R."/>
            <person name="Moore R."/>
            <person name="Barber S."/>
            <person name="Holt R.A."/>
            <person name="Jones S.J."/>
            <person name="Marra M.A."/>
            <person name="Douglas C.J."/>
            <person name="Ritland K."/>
            <person name="Bohlmann J."/>
        </authorList>
    </citation>
    <scope>NUCLEOTIDE SEQUENCE</scope>
    <source>
        <tissue evidence="1">Green portion of the leader tissue</tissue>
    </source>
</reference>
<accession>A9NLF5</accession>
<organism evidence="1">
    <name type="scientific">Picea sitchensis</name>
    <name type="common">Sitka spruce</name>
    <name type="synonym">Pinus sitchensis</name>
    <dbReference type="NCBI Taxonomy" id="3332"/>
    <lineage>
        <taxon>Eukaryota</taxon>
        <taxon>Viridiplantae</taxon>
        <taxon>Streptophyta</taxon>
        <taxon>Embryophyta</taxon>
        <taxon>Tracheophyta</taxon>
        <taxon>Spermatophyta</taxon>
        <taxon>Pinopsida</taxon>
        <taxon>Pinidae</taxon>
        <taxon>Conifers I</taxon>
        <taxon>Pinales</taxon>
        <taxon>Pinaceae</taxon>
        <taxon>Picea</taxon>
    </lineage>
</organism>
<protein>
    <submittedName>
        <fullName evidence="1">Uncharacterized protein</fullName>
    </submittedName>
</protein>
<name>A9NLF5_PICSI</name>
<evidence type="ECO:0000313" key="1">
    <source>
        <dbReference type="EMBL" id="ABK21466.1"/>
    </source>
</evidence>
<proteinExistence type="evidence at transcript level"/>
<sequence length="61" mass="6949">MSIIPKVGERRLWMVRTRIGILMQCQRMTLITAECGAVQMTGNHAARGFLVVEETRLMRMG</sequence>
<dbReference type="EMBL" id="EF082088">
    <property type="protein sequence ID" value="ABK21466.1"/>
    <property type="molecule type" value="mRNA"/>
</dbReference>
<dbReference type="AlphaFoldDB" id="A9NLF5"/>